<dbReference type="Proteomes" id="UP000192374">
    <property type="component" value="Unassembled WGS sequence"/>
</dbReference>
<feature type="transmembrane region" description="Helical" evidence="1">
    <location>
        <begin position="78"/>
        <end position="100"/>
    </location>
</feature>
<evidence type="ECO:0000313" key="2">
    <source>
        <dbReference type="EMBL" id="BBY08022.1"/>
    </source>
</evidence>
<dbReference type="RefSeq" id="WP_083087697.1">
    <property type="nucleotide sequence ID" value="NZ_AP022583.1"/>
</dbReference>
<reference evidence="2" key="3">
    <citation type="submission" date="2020-02" db="EMBL/GenBank/DDBJ databases">
        <authorList>
            <person name="Matsumoto Y."/>
            <person name="Motooka D."/>
            <person name="Nakamura S."/>
        </authorList>
    </citation>
    <scope>NUCLEOTIDE SEQUENCE</scope>
    <source>
        <strain evidence="2">JCM 16367</strain>
    </source>
</reference>
<keyword evidence="1" id="KW-1133">Transmembrane helix</keyword>
<dbReference type="KEGG" id="mnv:MNVI_33400"/>
<evidence type="ECO:0000256" key="1">
    <source>
        <dbReference type="SAM" id="Phobius"/>
    </source>
</evidence>
<accession>A0A7I7PHI1</accession>
<protein>
    <submittedName>
        <fullName evidence="2">Uncharacterized protein</fullName>
    </submittedName>
</protein>
<dbReference type="EMBL" id="AP022583">
    <property type="protein sequence ID" value="BBY08022.1"/>
    <property type="molecule type" value="Genomic_DNA"/>
</dbReference>
<dbReference type="Proteomes" id="UP000466894">
    <property type="component" value="Chromosome"/>
</dbReference>
<feature type="transmembrane region" description="Helical" evidence="1">
    <location>
        <begin position="38"/>
        <end position="57"/>
    </location>
</feature>
<reference evidence="2 5" key="2">
    <citation type="journal article" date="2019" name="Emerg. Microbes Infect.">
        <title>Comprehensive subspecies identification of 175 nontuberculous mycobacteria species based on 7547 genomic profiles.</title>
        <authorList>
            <person name="Matsumoto Y."/>
            <person name="Kinjo T."/>
            <person name="Motooka D."/>
            <person name="Nabeya D."/>
            <person name="Jung N."/>
            <person name="Uechi K."/>
            <person name="Horii T."/>
            <person name="Iida T."/>
            <person name="Fujita J."/>
            <person name="Nakamura S."/>
        </authorList>
    </citation>
    <scope>NUCLEOTIDE SEQUENCE [LARGE SCALE GENOMIC DNA]</scope>
    <source>
        <strain evidence="2 5">JCM 16367</strain>
    </source>
</reference>
<evidence type="ECO:0000313" key="4">
    <source>
        <dbReference type="Proteomes" id="UP000192374"/>
    </source>
</evidence>
<keyword evidence="4" id="KW-1185">Reference proteome</keyword>
<dbReference type="AlphaFoldDB" id="A0A7I7PHI1"/>
<feature type="transmembrane region" description="Helical" evidence="1">
    <location>
        <begin position="12"/>
        <end position="32"/>
    </location>
</feature>
<proteinExistence type="predicted"/>
<keyword evidence="1" id="KW-0472">Membrane</keyword>
<reference evidence="3 4" key="1">
    <citation type="submission" date="2017-02" db="EMBL/GenBank/DDBJ databases">
        <title>The new phylogeny of genus Mycobacterium.</title>
        <authorList>
            <person name="Tortoli E."/>
            <person name="Trovato A."/>
            <person name="Cirillo D.M."/>
        </authorList>
    </citation>
    <scope>NUCLEOTIDE SEQUENCE [LARGE SCALE GENOMIC DNA]</scope>
    <source>
        <strain evidence="3 4">DSM 45145</strain>
    </source>
</reference>
<feature type="transmembrane region" description="Helical" evidence="1">
    <location>
        <begin position="106"/>
        <end position="126"/>
    </location>
</feature>
<evidence type="ECO:0000313" key="3">
    <source>
        <dbReference type="EMBL" id="ORB14620.1"/>
    </source>
</evidence>
<name>A0A7I7PHI1_9MYCO</name>
<sequence length="243" mass="26561">MAGGRRKSRRRPVLRYAFGGALCLLAGINVLIGSPWYLCLGIAVTGGIILVGQRRIFRAAVSRSGNEIICRYIPWFEGNAYGALVLVPLMGVAAVAAGFAPGNPGWLRPVGIIILGVTPLTVYGIVRMWRRCLLRITPSTLIFRLAERGSQLTEIRRELVESVEPKLTPQPVSGQWLQVAITYRSVEVGGDTSKTVVLGLRLTVQPMNLLNALLVWKDGVYENPSELLDRVELVLRGRSMAGV</sequence>
<gene>
    <name evidence="3" type="ORF">BST37_10760</name>
    <name evidence="2" type="ORF">MNVI_33400</name>
</gene>
<dbReference type="OrthoDB" id="4751204at2"/>
<dbReference type="EMBL" id="MVIC01000016">
    <property type="protein sequence ID" value="ORB14620.1"/>
    <property type="molecule type" value="Genomic_DNA"/>
</dbReference>
<evidence type="ECO:0000313" key="5">
    <source>
        <dbReference type="Proteomes" id="UP000466894"/>
    </source>
</evidence>
<organism evidence="2 5">
    <name type="scientific">Mycobacterium noviomagense</name>
    <dbReference type="NCBI Taxonomy" id="459858"/>
    <lineage>
        <taxon>Bacteria</taxon>
        <taxon>Bacillati</taxon>
        <taxon>Actinomycetota</taxon>
        <taxon>Actinomycetes</taxon>
        <taxon>Mycobacteriales</taxon>
        <taxon>Mycobacteriaceae</taxon>
        <taxon>Mycobacterium</taxon>
    </lineage>
</organism>
<keyword evidence="1" id="KW-0812">Transmembrane</keyword>